<evidence type="ECO:0000313" key="2">
    <source>
        <dbReference type="EMBL" id="HJA71992.1"/>
    </source>
</evidence>
<comment type="similarity">
    <text evidence="1">Belongs to the UPF0145 family.</text>
</comment>
<evidence type="ECO:0000256" key="1">
    <source>
        <dbReference type="ARBA" id="ARBA00010751"/>
    </source>
</evidence>
<name>A0A9D2KN38_9FIRM</name>
<dbReference type="Proteomes" id="UP000823900">
    <property type="component" value="Unassembled WGS sequence"/>
</dbReference>
<accession>A0A9D2KN38</accession>
<dbReference type="InterPro" id="IPR002765">
    <property type="entry name" value="UPF0145_YbjQ-like"/>
</dbReference>
<dbReference type="Gene3D" id="3.30.110.70">
    <property type="entry name" value="Hypothetical protein apc22750. Chain B"/>
    <property type="match status" value="1"/>
</dbReference>
<protein>
    <submittedName>
        <fullName evidence="2">Heavy metal-binding domain-containing protein</fullName>
    </submittedName>
</protein>
<gene>
    <name evidence="2" type="ORF">IAA07_10550</name>
</gene>
<comment type="caution">
    <text evidence="2">The sequence shown here is derived from an EMBL/GenBank/DDBJ whole genome shotgun (WGS) entry which is preliminary data.</text>
</comment>
<dbReference type="AlphaFoldDB" id="A0A9D2KN38"/>
<evidence type="ECO:0000313" key="3">
    <source>
        <dbReference type="Proteomes" id="UP000823900"/>
    </source>
</evidence>
<sequence length="130" mass="15024">MNEVIITTCDLKQDYEVIGPVFYQISNKGIFGSKLTKMKTQYADQINMKNKSGNMDTNTRPDWSFLFLEWGVGQEDFQYAFYIACEEIKKMAKNMGADAIIGMRQDIDLDTNGFSYFYLQMYGTAVRLKN</sequence>
<dbReference type="EMBL" id="DWZA01000091">
    <property type="protein sequence ID" value="HJA71992.1"/>
    <property type="molecule type" value="Genomic_DNA"/>
</dbReference>
<reference evidence="2" key="2">
    <citation type="submission" date="2021-04" db="EMBL/GenBank/DDBJ databases">
        <authorList>
            <person name="Gilroy R."/>
        </authorList>
    </citation>
    <scope>NUCLEOTIDE SEQUENCE</scope>
    <source>
        <strain evidence="2">CHK178-16964</strain>
    </source>
</reference>
<organism evidence="2 3">
    <name type="scientific">Candidatus Lachnoclostridium stercoravium</name>
    <dbReference type="NCBI Taxonomy" id="2838633"/>
    <lineage>
        <taxon>Bacteria</taxon>
        <taxon>Bacillati</taxon>
        <taxon>Bacillota</taxon>
        <taxon>Clostridia</taxon>
        <taxon>Lachnospirales</taxon>
        <taxon>Lachnospiraceae</taxon>
    </lineage>
</organism>
<dbReference type="Pfam" id="PF01906">
    <property type="entry name" value="YbjQ_1"/>
    <property type="match status" value="1"/>
</dbReference>
<dbReference type="SUPFAM" id="SSF117782">
    <property type="entry name" value="YbjQ-like"/>
    <property type="match status" value="1"/>
</dbReference>
<reference evidence="2" key="1">
    <citation type="journal article" date="2021" name="PeerJ">
        <title>Extensive microbial diversity within the chicken gut microbiome revealed by metagenomics and culture.</title>
        <authorList>
            <person name="Gilroy R."/>
            <person name="Ravi A."/>
            <person name="Getino M."/>
            <person name="Pursley I."/>
            <person name="Horton D.L."/>
            <person name="Alikhan N.F."/>
            <person name="Baker D."/>
            <person name="Gharbi K."/>
            <person name="Hall N."/>
            <person name="Watson M."/>
            <person name="Adriaenssens E.M."/>
            <person name="Foster-Nyarko E."/>
            <person name="Jarju S."/>
            <person name="Secka A."/>
            <person name="Antonio M."/>
            <person name="Oren A."/>
            <person name="Chaudhuri R.R."/>
            <person name="La Ragione R."/>
            <person name="Hildebrand F."/>
            <person name="Pallen M.J."/>
        </authorList>
    </citation>
    <scope>NUCLEOTIDE SEQUENCE</scope>
    <source>
        <strain evidence="2">CHK178-16964</strain>
    </source>
</reference>
<proteinExistence type="inferred from homology"/>
<dbReference type="InterPro" id="IPR035439">
    <property type="entry name" value="UPF0145_dom_sf"/>
</dbReference>